<gene>
    <name evidence="2" type="ORF">SD77_0133</name>
</gene>
<evidence type="ECO:0000313" key="3">
    <source>
        <dbReference type="Proteomes" id="UP000031982"/>
    </source>
</evidence>
<protein>
    <recommendedName>
        <fullName evidence="1">DUF3600 domain-containing protein</fullName>
    </recommendedName>
</protein>
<reference evidence="2 3" key="1">
    <citation type="submission" date="2015-01" db="EMBL/GenBank/DDBJ databases">
        <title>Genome Assembly of Bacillus badius MTCC 1458.</title>
        <authorList>
            <person name="Verma A."/>
            <person name="Khatri I."/>
            <person name="Mual P."/>
            <person name="Subramanian S."/>
            <person name="Krishnamurthi S."/>
        </authorList>
    </citation>
    <scope>NUCLEOTIDE SEQUENCE [LARGE SCALE GENOMIC DNA]</scope>
    <source>
        <strain evidence="2 3">MTCC 1458</strain>
    </source>
</reference>
<dbReference type="Pfam" id="PF12207">
    <property type="entry name" value="DUF3600"/>
    <property type="match status" value="1"/>
</dbReference>
<evidence type="ECO:0000259" key="1">
    <source>
        <dbReference type="Pfam" id="PF12207"/>
    </source>
</evidence>
<dbReference type="Gene3D" id="1.10.3950.10">
    <property type="entry name" value="putative ecf-type sigma factor negative effector from bacillus cereus"/>
    <property type="match status" value="1"/>
</dbReference>
<dbReference type="InterPro" id="IPR022019">
    <property type="entry name" value="DUF3600"/>
</dbReference>
<dbReference type="Proteomes" id="UP000031982">
    <property type="component" value="Unassembled WGS sequence"/>
</dbReference>
<keyword evidence="3" id="KW-1185">Reference proteome</keyword>
<comment type="caution">
    <text evidence="2">The sequence shown here is derived from an EMBL/GenBank/DDBJ whole genome shotgun (WGS) entry which is preliminary data.</text>
</comment>
<evidence type="ECO:0000313" key="2">
    <source>
        <dbReference type="EMBL" id="KIL80285.1"/>
    </source>
</evidence>
<sequence>MELTEAHKTLQPYFDQLNNEKSSKEILTDEEFDQYIAAQMTYEKALAQSGTDTSEEPIEEEKLLEPLRTEFQQARDFLDYVQSKQQPSP</sequence>
<organism evidence="2 3">
    <name type="scientific">Bacillus badius</name>
    <dbReference type="NCBI Taxonomy" id="1455"/>
    <lineage>
        <taxon>Bacteria</taxon>
        <taxon>Bacillati</taxon>
        <taxon>Bacillota</taxon>
        <taxon>Bacilli</taxon>
        <taxon>Bacillales</taxon>
        <taxon>Bacillaceae</taxon>
        <taxon>Pseudobacillus</taxon>
    </lineage>
</organism>
<dbReference type="InterPro" id="IPR038267">
    <property type="entry name" value="ECF_sigma_eff"/>
</dbReference>
<feature type="domain" description="DUF3600" evidence="1">
    <location>
        <begin position="2"/>
        <end position="84"/>
    </location>
</feature>
<accession>A0ABR5AZX2</accession>
<name>A0ABR5AZX2_BACBA</name>
<proteinExistence type="predicted"/>
<dbReference type="EMBL" id="JXLP01000001">
    <property type="protein sequence ID" value="KIL80285.1"/>
    <property type="molecule type" value="Genomic_DNA"/>
</dbReference>